<dbReference type="InterPro" id="IPR052539">
    <property type="entry name" value="MGD_biosynthesis_adapter"/>
</dbReference>
<dbReference type="Gene3D" id="3.40.50.300">
    <property type="entry name" value="P-loop containing nucleotide triphosphate hydrolases"/>
    <property type="match status" value="1"/>
</dbReference>
<organism evidence="2 3">
    <name type="scientific">Metabacillus litoralis</name>
    <dbReference type="NCBI Taxonomy" id="152268"/>
    <lineage>
        <taxon>Bacteria</taxon>
        <taxon>Bacillati</taxon>
        <taxon>Bacillota</taxon>
        <taxon>Bacilli</taxon>
        <taxon>Bacillales</taxon>
        <taxon>Bacillaceae</taxon>
        <taxon>Metabacillus</taxon>
    </lineage>
</organism>
<evidence type="ECO:0000259" key="1">
    <source>
        <dbReference type="Pfam" id="PF03205"/>
    </source>
</evidence>
<accession>A0A179SXY3</accession>
<feature type="domain" description="Molybdopterin-guanine dinucleotide biosynthesis protein B (MobB)" evidence="1">
    <location>
        <begin position="4"/>
        <end position="135"/>
    </location>
</feature>
<evidence type="ECO:0000313" key="3">
    <source>
        <dbReference type="Proteomes" id="UP000078534"/>
    </source>
</evidence>
<gene>
    <name evidence="2" type="ORF">A6K24_03650</name>
</gene>
<dbReference type="GO" id="GO:0006777">
    <property type="term" value="P:Mo-molybdopterin cofactor biosynthetic process"/>
    <property type="evidence" value="ECO:0007669"/>
    <property type="project" value="InterPro"/>
</dbReference>
<dbReference type="OrthoDB" id="9786803at2"/>
<dbReference type="PANTHER" id="PTHR40072:SF1">
    <property type="entry name" value="MOLYBDOPTERIN-GUANINE DINUCLEOTIDE BIOSYNTHESIS ADAPTER PROTEIN"/>
    <property type="match status" value="1"/>
</dbReference>
<dbReference type="EMBL" id="LWSG01000012">
    <property type="protein sequence ID" value="OAS86617.1"/>
    <property type="molecule type" value="Genomic_DNA"/>
</dbReference>
<name>A0A179SXY3_9BACI</name>
<dbReference type="InterPro" id="IPR027417">
    <property type="entry name" value="P-loop_NTPase"/>
</dbReference>
<dbReference type="Proteomes" id="UP000078534">
    <property type="component" value="Unassembled WGS sequence"/>
</dbReference>
<dbReference type="AlphaFoldDB" id="A0A179SXY3"/>
<evidence type="ECO:0000313" key="2">
    <source>
        <dbReference type="EMBL" id="OAS86617.1"/>
    </source>
</evidence>
<proteinExistence type="predicted"/>
<dbReference type="Pfam" id="PF03205">
    <property type="entry name" value="MobB"/>
    <property type="match status" value="1"/>
</dbReference>
<dbReference type="RefSeq" id="WP_083964577.1">
    <property type="nucleotide sequence ID" value="NZ_LWSG01000012.1"/>
</dbReference>
<reference evidence="3" key="1">
    <citation type="submission" date="2016-04" db="EMBL/GenBank/DDBJ databases">
        <authorList>
            <person name="Lyu Z."/>
            <person name="Lyu W."/>
        </authorList>
    </citation>
    <scope>NUCLEOTIDE SEQUENCE [LARGE SCALE GENOMIC DNA]</scope>
    <source>
        <strain evidence="3">C44</strain>
    </source>
</reference>
<sequence>MGRVIQVVGYQNSGKTTFVVEYIQVADKRGLKVGTIKHHGHQGSVKIDDYKKDSGLHRHAGAQVSVVEGNGSFVMTSEKMSLTLKQLVFMYRLFQLDIIVIEGYKSADYPKVVLIRSIEDLSILYSLENICCVITSIELPIDITKKYKIFNNTKDSIEWLLTNKVGELIE</sequence>
<keyword evidence="3" id="KW-1185">Reference proteome</keyword>
<comment type="caution">
    <text evidence="2">The sequence shown here is derived from an EMBL/GenBank/DDBJ whole genome shotgun (WGS) entry which is preliminary data.</text>
</comment>
<dbReference type="GO" id="GO:0005525">
    <property type="term" value="F:GTP binding"/>
    <property type="evidence" value="ECO:0007669"/>
    <property type="project" value="InterPro"/>
</dbReference>
<dbReference type="STRING" id="152268.A6K24_03650"/>
<protein>
    <recommendedName>
        <fullName evidence="1">Molybdopterin-guanine dinucleotide biosynthesis protein B (MobB) domain-containing protein</fullName>
    </recommendedName>
</protein>
<dbReference type="SUPFAM" id="SSF52540">
    <property type="entry name" value="P-loop containing nucleoside triphosphate hydrolases"/>
    <property type="match status" value="1"/>
</dbReference>
<dbReference type="NCBIfam" id="TIGR00176">
    <property type="entry name" value="mobB"/>
    <property type="match status" value="1"/>
</dbReference>
<dbReference type="PANTHER" id="PTHR40072">
    <property type="entry name" value="MOLYBDOPTERIN-GUANINE DINUCLEOTIDE BIOSYNTHESIS ADAPTER PROTEIN-RELATED"/>
    <property type="match status" value="1"/>
</dbReference>
<dbReference type="InterPro" id="IPR004435">
    <property type="entry name" value="MobB_dom"/>
</dbReference>